<reference evidence="3" key="4">
    <citation type="journal article" date="2018" name="Nat. Plants">
        <title>Whole-genome landscape of Medicago truncatula symbiotic genes.</title>
        <authorList>
            <person name="Pecrix Y."/>
            <person name="Gamas P."/>
            <person name="Carrere S."/>
        </authorList>
    </citation>
    <scope>NUCLEOTIDE SEQUENCE</scope>
    <source>
        <tissue evidence="3">Leaves</tissue>
    </source>
</reference>
<evidence type="ECO:0000313" key="3">
    <source>
        <dbReference type="EMBL" id="RHN64064.1"/>
    </source>
</evidence>
<dbReference type="EMBL" id="PSQE01000004">
    <property type="protein sequence ID" value="RHN64064.1"/>
    <property type="molecule type" value="Genomic_DNA"/>
</dbReference>
<accession>A0A0C3X623</accession>
<evidence type="ECO:0000256" key="1">
    <source>
        <dbReference type="SAM" id="SignalP"/>
    </source>
</evidence>
<dbReference type="Proteomes" id="UP000265566">
    <property type="component" value="Chromosome 4"/>
</dbReference>
<keyword evidence="5" id="KW-1185">Reference proteome</keyword>
<dbReference type="OrthoDB" id="1903945at2759"/>
<dbReference type="EMBL" id="CM001220">
    <property type="protein sequence ID" value="AES91695.2"/>
    <property type="molecule type" value="Genomic_DNA"/>
</dbReference>
<reference evidence="4" key="3">
    <citation type="submission" date="2015-04" db="UniProtKB">
        <authorList>
            <consortium name="EnsemblPlants"/>
        </authorList>
    </citation>
    <scope>IDENTIFICATION</scope>
    <source>
        <strain evidence="4">cv. Jemalong A17</strain>
    </source>
</reference>
<reference evidence="2 5" key="2">
    <citation type="journal article" date="2014" name="BMC Genomics">
        <title>An improved genome release (version Mt4.0) for the model legume Medicago truncatula.</title>
        <authorList>
            <person name="Tang H."/>
            <person name="Krishnakumar V."/>
            <person name="Bidwell S."/>
            <person name="Rosen B."/>
            <person name="Chan A."/>
            <person name="Zhou S."/>
            <person name="Gentzbittel L."/>
            <person name="Childs K.L."/>
            <person name="Yandell M."/>
            <person name="Gundlach H."/>
            <person name="Mayer K.F."/>
            <person name="Schwartz D.C."/>
            <person name="Town C.D."/>
        </authorList>
    </citation>
    <scope>GENOME REANNOTATION</scope>
    <source>
        <strain evidence="4 5">cv. Jemalong A17</strain>
    </source>
</reference>
<accession>G7JGN5</accession>
<gene>
    <name evidence="4" type="primary">11440298</name>
    <name evidence="2" type="ordered locus">MTR_4g116360</name>
    <name evidence="3" type="ORF">MtrunA17_Chr4g0065091</name>
</gene>
<dbReference type="Proteomes" id="UP000002051">
    <property type="component" value="Chromosome 4"/>
</dbReference>
<sequence length="150" mass="16606">MKPSCVVVSLLILSLLLTKTQGIRLGKGSLAFEQQKQHDEERSTMLKRSNTDSEEATLCNDQQKCTGNIKNRKLVTTSISTTKSLSKNVKNSEDVAHTSVNGNTRNVNLNGEAKEIKVKSLSTSNYLPEDLVDITEMDYSPARKKSPIHN</sequence>
<dbReference type="PANTHER" id="PTHR33743">
    <property type="entry name" value="PROTEIN GOLVEN 6-RELATED"/>
    <property type="match status" value="1"/>
</dbReference>
<dbReference type="EnsemblPlants" id="AES91695">
    <property type="protein sequence ID" value="AES91695"/>
    <property type="gene ID" value="MTR_4g116360"/>
</dbReference>
<name>G7JGN5_MEDTR</name>
<evidence type="ECO:0000313" key="5">
    <source>
        <dbReference type="Proteomes" id="UP000002051"/>
    </source>
</evidence>
<protein>
    <recommendedName>
        <fullName evidence="6">Transmembrane protein</fullName>
    </recommendedName>
</protein>
<proteinExistence type="predicted"/>
<reference evidence="2 5" key="1">
    <citation type="journal article" date="2011" name="Nature">
        <title>The Medicago genome provides insight into the evolution of rhizobial symbioses.</title>
        <authorList>
            <person name="Young N.D."/>
            <person name="Debelle F."/>
            <person name="Oldroyd G.E."/>
            <person name="Geurts R."/>
            <person name="Cannon S.B."/>
            <person name="Udvardi M.K."/>
            <person name="Benedito V.A."/>
            <person name="Mayer K.F."/>
            <person name="Gouzy J."/>
            <person name="Schoof H."/>
            <person name="Van de Peer Y."/>
            <person name="Proost S."/>
            <person name="Cook D.R."/>
            <person name="Meyers B.C."/>
            <person name="Spannagl M."/>
            <person name="Cheung F."/>
            <person name="De Mita S."/>
            <person name="Krishnakumar V."/>
            <person name="Gundlach H."/>
            <person name="Zhou S."/>
            <person name="Mudge J."/>
            <person name="Bharti A.K."/>
            <person name="Murray J.D."/>
            <person name="Naoumkina M.A."/>
            <person name="Rosen B."/>
            <person name="Silverstein K.A."/>
            <person name="Tang H."/>
            <person name="Rombauts S."/>
            <person name="Zhao P.X."/>
            <person name="Zhou P."/>
            <person name="Barbe V."/>
            <person name="Bardou P."/>
            <person name="Bechner M."/>
            <person name="Bellec A."/>
            <person name="Berger A."/>
            <person name="Berges H."/>
            <person name="Bidwell S."/>
            <person name="Bisseling T."/>
            <person name="Choisne N."/>
            <person name="Couloux A."/>
            <person name="Denny R."/>
            <person name="Deshpande S."/>
            <person name="Dai X."/>
            <person name="Doyle J.J."/>
            <person name="Dudez A.M."/>
            <person name="Farmer A.D."/>
            <person name="Fouteau S."/>
            <person name="Franken C."/>
            <person name="Gibelin C."/>
            <person name="Gish J."/>
            <person name="Goldstein S."/>
            <person name="Gonzalez A.J."/>
            <person name="Green P.J."/>
            <person name="Hallab A."/>
            <person name="Hartog M."/>
            <person name="Hua A."/>
            <person name="Humphray S.J."/>
            <person name="Jeong D.H."/>
            <person name="Jing Y."/>
            <person name="Jocker A."/>
            <person name="Kenton S.M."/>
            <person name="Kim D.J."/>
            <person name="Klee K."/>
            <person name="Lai H."/>
            <person name="Lang C."/>
            <person name="Lin S."/>
            <person name="Macmil S.L."/>
            <person name="Magdelenat G."/>
            <person name="Matthews L."/>
            <person name="McCorrison J."/>
            <person name="Monaghan E.L."/>
            <person name="Mun J.H."/>
            <person name="Najar F.Z."/>
            <person name="Nicholson C."/>
            <person name="Noirot C."/>
            <person name="O'Bleness M."/>
            <person name="Paule C.R."/>
            <person name="Poulain J."/>
            <person name="Prion F."/>
            <person name="Qin B."/>
            <person name="Qu C."/>
            <person name="Retzel E.F."/>
            <person name="Riddle C."/>
            <person name="Sallet E."/>
            <person name="Samain S."/>
            <person name="Samson N."/>
            <person name="Sanders I."/>
            <person name="Saurat O."/>
            <person name="Scarpelli C."/>
            <person name="Schiex T."/>
            <person name="Segurens B."/>
            <person name="Severin A.J."/>
            <person name="Sherrier D.J."/>
            <person name="Shi R."/>
            <person name="Sims S."/>
            <person name="Singer S.R."/>
            <person name="Sinharoy S."/>
            <person name="Sterck L."/>
            <person name="Viollet A."/>
            <person name="Wang B.B."/>
            <person name="Wang K."/>
            <person name="Wang M."/>
            <person name="Wang X."/>
            <person name="Warfsmann J."/>
            <person name="Weissenbach J."/>
            <person name="White D.D."/>
            <person name="White J.D."/>
            <person name="Wiley G.B."/>
            <person name="Wincker P."/>
            <person name="Xing Y."/>
            <person name="Yang L."/>
            <person name="Yao Z."/>
            <person name="Ying F."/>
            <person name="Zhai J."/>
            <person name="Zhou L."/>
            <person name="Zuber A."/>
            <person name="Denarie J."/>
            <person name="Dixon R.A."/>
            <person name="May G.D."/>
            <person name="Schwartz D.C."/>
            <person name="Rogers J."/>
            <person name="Quetier F."/>
            <person name="Town C.D."/>
            <person name="Roe B.A."/>
        </authorList>
    </citation>
    <scope>NUCLEOTIDE SEQUENCE [LARGE SCALE GENOMIC DNA]</scope>
    <source>
        <strain evidence="2">A17</strain>
        <strain evidence="4 5">cv. Jemalong A17</strain>
    </source>
</reference>
<evidence type="ECO:0000313" key="2">
    <source>
        <dbReference type="EMBL" id="AES91695.2"/>
    </source>
</evidence>
<dbReference type="PANTHER" id="PTHR33743:SF19">
    <property type="entry name" value="PROTEIN GOLVEN 6"/>
    <property type="match status" value="1"/>
</dbReference>
<dbReference type="AlphaFoldDB" id="G7JGN5"/>
<evidence type="ECO:0000313" key="4">
    <source>
        <dbReference type="EnsemblPlants" id="AES91695"/>
    </source>
</evidence>
<evidence type="ECO:0008006" key="6">
    <source>
        <dbReference type="Google" id="ProtNLM"/>
    </source>
</evidence>
<dbReference type="HOGENOM" id="CLU_1743834_0_0_1"/>
<keyword evidence="1" id="KW-0732">Signal</keyword>
<organism evidence="2 5">
    <name type="scientific">Medicago truncatula</name>
    <name type="common">Barrel medic</name>
    <name type="synonym">Medicago tribuloides</name>
    <dbReference type="NCBI Taxonomy" id="3880"/>
    <lineage>
        <taxon>Eukaryota</taxon>
        <taxon>Viridiplantae</taxon>
        <taxon>Streptophyta</taxon>
        <taxon>Embryophyta</taxon>
        <taxon>Tracheophyta</taxon>
        <taxon>Spermatophyta</taxon>
        <taxon>Magnoliopsida</taxon>
        <taxon>eudicotyledons</taxon>
        <taxon>Gunneridae</taxon>
        <taxon>Pentapetalae</taxon>
        <taxon>rosids</taxon>
        <taxon>fabids</taxon>
        <taxon>Fabales</taxon>
        <taxon>Fabaceae</taxon>
        <taxon>Papilionoideae</taxon>
        <taxon>50 kb inversion clade</taxon>
        <taxon>NPAAA clade</taxon>
        <taxon>Hologalegina</taxon>
        <taxon>IRL clade</taxon>
        <taxon>Trifolieae</taxon>
        <taxon>Medicago</taxon>
    </lineage>
</organism>
<feature type="signal peptide" evidence="1">
    <location>
        <begin position="1"/>
        <end position="22"/>
    </location>
</feature>
<dbReference type="KEGG" id="mtr:11440298"/>
<dbReference type="Gramene" id="rna26843">
    <property type="protein sequence ID" value="RHN64064.1"/>
    <property type="gene ID" value="gene26843"/>
</dbReference>
<feature type="chain" id="PRO_5014572889" description="Transmembrane protein" evidence="1">
    <location>
        <begin position="23"/>
        <end position="150"/>
    </location>
</feature>